<dbReference type="AlphaFoldDB" id="A0A4V6CX21"/>
<comment type="caution">
    <text evidence="2">The sequence shown here is derived from an EMBL/GenBank/DDBJ whole genome shotgun (WGS) entry which is preliminary data.</text>
</comment>
<accession>A0A4V6CX21</accession>
<protein>
    <submittedName>
        <fullName evidence="2">Uncharacterized protein</fullName>
    </submittedName>
</protein>
<dbReference type="Proteomes" id="UP000305095">
    <property type="component" value="Unassembled WGS sequence"/>
</dbReference>
<dbReference type="RefSeq" id="WP_137482270.1">
    <property type="nucleotide sequence ID" value="NZ_SZZP01000021.1"/>
</dbReference>
<dbReference type="EMBL" id="SZZP01000021">
    <property type="protein sequence ID" value="TKV77735.1"/>
    <property type="molecule type" value="Genomic_DNA"/>
</dbReference>
<name>A0A4V6CX21_BRAEL</name>
<proteinExistence type="predicted"/>
<sequence length="285" mass="32122">MVDQLLGKVRFVRDLGSAHSLIRHLLDEDALRRLKPSDAPYRLRYSEPLFDSPFERRRLRILNNLFLALIKAGHQPWLGEQGRNVGVTVGSQKISFTLDHPRARTQANGRIQTPHEAYETLRLEIPATGDSWADDSGRTEDRLREIILKLIVAGEVQYRANAHTVYENACRRRAEMEHRLAEQRAETHRLAREKAIKAEAEQRKMLLRMAADHRAAQDVRAFVKAAIAAFGPEKTEESSVAGWTAWALGVADQIDPVGRLQITEDGMSIEKPAVASEAEPEGQGR</sequence>
<evidence type="ECO:0000313" key="3">
    <source>
        <dbReference type="Proteomes" id="UP000305095"/>
    </source>
</evidence>
<reference evidence="2 3" key="1">
    <citation type="submission" date="2019-05" db="EMBL/GenBank/DDBJ databases">
        <title>Draft Genome of Bradyrhizobium elkanii strain SEMIA 938, Used in Commercial Inoculants for Lupinus spp. in Brazil.</title>
        <authorList>
            <person name="Hungria M."/>
            <person name="Delamuta J.R.M."/>
            <person name="Ribeiro R.A."/>
            <person name="Nogueira M.A."/>
        </authorList>
    </citation>
    <scope>NUCLEOTIDE SEQUENCE [LARGE SCALE GENOMIC DNA]</scope>
    <source>
        <strain evidence="2 3">Semia 938</strain>
    </source>
</reference>
<evidence type="ECO:0000313" key="2">
    <source>
        <dbReference type="EMBL" id="TKV77735.1"/>
    </source>
</evidence>
<keyword evidence="1" id="KW-0175">Coiled coil</keyword>
<evidence type="ECO:0000256" key="1">
    <source>
        <dbReference type="SAM" id="Coils"/>
    </source>
</evidence>
<feature type="coiled-coil region" evidence="1">
    <location>
        <begin position="166"/>
        <end position="193"/>
    </location>
</feature>
<gene>
    <name evidence="2" type="ORF">FDV58_29475</name>
</gene>
<organism evidence="2 3">
    <name type="scientific">Bradyrhizobium elkanii</name>
    <dbReference type="NCBI Taxonomy" id="29448"/>
    <lineage>
        <taxon>Bacteria</taxon>
        <taxon>Pseudomonadati</taxon>
        <taxon>Pseudomonadota</taxon>
        <taxon>Alphaproteobacteria</taxon>
        <taxon>Hyphomicrobiales</taxon>
        <taxon>Nitrobacteraceae</taxon>
        <taxon>Bradyrhizobium</taxon>
    </lineage>
</organism>